<dbReference type="OrthoDB" id="9780101at2"/>
<dbReference type="GeneID" id="83003036"/>
<comment type="caution">
    <text evidence="4">The sequence shown here is derived from an EMBL/GenBank/DDBJ whole genome shotgun (WGS) entry which is preliminary data.</text>
</comment>
<protein>
    <recommendedName>
        <fullName evidence="3">PepSY domain-containing protein</fullName>
    </recommendedName>
</protein>
<accession>A0A415E0N1</accession>
<feature type="compositionally biased region" description="Low complexity" evidence="1">
    <location>
        <begin position="271"/>
        <end position="293"/>
    </location>
</feature>
<dbReference type="Gene3D" id="3.10.450.40">
    <property type="match status" value="4"/>
</dbReference>
<gene>
    <name evidence="4" type="ORF">DW099_10755</name>
</gene>
<keyword evidence="2" id="KW-0472">Membrane</keyword>
<evidence type="ECO:0000256" key="1">
    <source>
        <dbReference type="SAM" id="MobiDB-lite"/>
    </source>
</evidence>
<proteinExistence type="predicted"/>
<evidence type="ECO:0000313" key="5">
    <source>
        <dbReference type="Proteomes" id="UP000284841"/>
    </source>
</evidence>
<evidence type="ECO:0000259" key="3">
    <source>
        <dbReference type="Pfam" id="PF03413"/>
    </source>
</evidence>
<feature type="region of interest" description="Disordered" evidence="1">
    <location>
        <begin position="246"/>
        <end position="293"/>
    </location>
</feature>
<dbReference type="Pfam" id="PF03413">
    <property type="entry name" value="PepSY"/>
    <property type="match status" value="4"/>
</dbReference>
<feature type="domain" description="PepSY" evidence="3">
    <location>
        <begin position="297"/>
        <end position="353"/>
    </location>
</feature>
<keyword evidence="2" id="KW-0812">Transmembrane</keyword>
<dbReference type="EMBL" id="QRMS01000003">
    <property type="protein sequence ID" value="RHJ87175.1"/>
    <property type="molecule type" value="Genomic_DNA"/>
</dbReference>
<organism evidence="4 5">
    <name type="scientific">Emergencia timonensis</name>
    <dbReference type="NCBI Taxonomy" id="1776384"/>
    <lineage>
        <taxon>Bacteria</taxon>
        <taxon>Bacillati</taxon>
        <taxon>Bacillota</taxon>
        <taxon>Clostridia</taxon>
        <taxon>Peptostreptococcales</taxon>
        <taxon>Anaerovoracaceae</taxon>
        <taxon>Emergencia</taxon>
    </lineage>
</organism>
<feature type="domain" description="PepSY" evidence="3">
    <location>
        <begin position="183"/>
        <end position="238"/>
    </location>
</feature>
<evidence type="ECO:0000313" key="4">
    <source>
        <dbReference type="EMBL" id="RHJ87175.1"/>
    </source>
</evidence>
<sequence>MSKFINKRNGIIAAIAVVLVIAAIIFSTTFTQAMTLDEAKEIAQKYVPSTATFVTSEEEENKFEVMFHDDKNEEGFEVEINKETKQVKKVESQLDNDLGSKTVKLSESEVKDVVKKAFEGITSISVNLTKDNGLYEYEVDFKSNDFYGNADVNPETGAILESTIKYGTAITIPTDDQNKGDILSYKEAEKAAIKEAGGGFVKDIDLERKNGNYYYEIELVKDNVEYDYIVDAKTGKVTLEHEHDSYFDYDDDDDWDDDDEYHPGTTGGNSGNNTASGNTGNSGSTSGSTTSGNSGLISVEKAKSIVLAKIPGATIVKIHLEKDDGIYIYEGEARLGNYEYDFEINASSGVIIDWDKDRIDHDDDDDDDWDDEWDD</sequence>
<name>A0A415E0N1_9FIRM</name>
<dbReference type="InterPro" id="IPR025711">
    <property type="entry name" value="PepSY"/>
</dbReference>
<keyword evidence="2" id="KW-1133">Transmembrane helix</keyword>
<keyword evidence="5" id="KW-1185">Reference proteome</keyword>
<feature type="transmembrane region" description="Helical" evidence="2">
    <location>
        <begin position="12"/>
        <end position="30"/>
    </location>
</feature>
<dbReference type="AlphaFoldDB" id="A0A415E0N1"/>
<feature type="domain" description="PepSY" evidence="3">
    <location>
        <begin position="104"/>
        <end position="162"/>
    </location>
</feature>
<dbReference type="Proteomes" id="UP000284841">
    <property type="component" value="Unassembled WGS sequence"/>
</dbReference>
<dbReference type="STRING" id="1776384.GCA_900086585_00629"/>
<evidence type="ECO:0000256" key="2">
    <source>
        <dbReference type="SAM" id="Phobius"/>
    </source>
</evidence>
<dbReference type="RefSeq" id="WP_067533773.1">
    <property type="nucleotide sequence ID" value="NZ_AP025567.1"/>
</dbReference>
<feature type="compositionally biased region" description="Acidic residues" evidence="1">
    <location>
        <begin position="247"/>
        <end position="260"/>
    </location>
</feature>
<reference evidence="4 5" key="1">
    <citation type="submission" date="2018-08" db="EMBL/GenBank/DDBJ databases">
        <title>A genome reference for cultivated species of the human gut microbiota.</title>
        <authorList>
            <person name="Zou Y."/>
            <person name="Xue W."/>
            <person name="Luo G."/>
        </authorList>
    </citation>
    <scope>NUCLEOTIDE SEQUENCE [LARGE SCALE GENOMIC DNA]</scope>
    <source>
        <strain evidence="4 5">AM07-24</strain>
    </source>
</reference>
<feature type="domain" description="PepSY" evidence="3">
    <location>
        <begin position="34"/>
        <end position="91"/>
    </location>
</feature>